<dbReference type="AlphaFoldDB" id="A0A0C9WR72"/>
<sequence length="177" mass="21057">MRLSLRNAAGVWEVKTLSKRHHVGNSGHSGSGVVFNYADWSPRRHPIQIPPIYTEPVFYLATPPFHGNYKFWLTSQARNFWQLLQHLRYLYEDPRKYPQMPYPKMPKTVRFLSGQFCQISIRILDSAFRKTNFYPVPDRAYKIAIFKKLARKEWILAWWALLGILWTSVHQEIEEYT</sequence>
<evidence type="ECO:0000313" key="2">
    <source>
        <dbReference type="Proteomes" id="UP000054477"/>
    </source>
</evidence>
<dbReference type="Proteomes" id="UP000054477">
    <property type="component" value="Unassembled WGS sequence"/>
</dbReference>
<gene>
    <name evidence="1" type="ORF">K443DRAFT_592093</name>
</gene>
<reference evidence="2" key="2">
    <citation type="submission" date="2015-01" db="EMBL/GenBank/DDBJ databases">
        <title>Evolutionary Origins and Diversification of the Mycorrhizal Mutualists.</title>
        <authorList>
            <consortium name="DOE Joint Genome Institute"/>
            <consortium name="Mycorrhizal Genomics Consortium"/>
            <person name="Kohler A."/>
            <person name="Kuo A."/>
            <person name="Nagy L.G."/>
            <person name="Floudas D."/>
            <person name="Copeland A."/>
            <person name="Barry K.W."/>
            <person name="Cichocki N."/>
            <person name="Veneault-Fourrey C."/>
            <person name="LaButti K."/>
            <person name="Lindquist E.A."/>
            <person name="Lipzen A."/>
            <person name="Lundell T."/>
            <person name="Morin E."/>
            <person name="Murat C."/>
            <person name="Riley R."/>
            <person name="Ohm R."/>
            <person name="Sun H."/>
            <person name="Tunlid A."/>
            <person name="Henrissat B."/>
            <person name="Grigoriev I.V."/>
            <person name="Hibbett D.S."/>
            <person name="Martin F."/>
        </authorList>
    </citation>
    <scope>NUCLEOTIDE SEQUENCE [LARGE SCALE GENOMIC DNA]</scope>
    <source>
        <strain evidence="2">LaAM-08-1</strain>
    </source>
</reference>
<protein>
    <submittedName>
        <fullName evidence="1">Uncharacterized protein</fullName>
    </submittedName>
</protein>
<organism evidence="1 2">
    <name type="scientific">Laccaria amethystina LaAM-08-1</name>
    <dbReference type="NCBI Taxonomy" id="1095629"/>
    <lineage>
        <taxon>Eukaryota</taxon>
        <taxon>Fungi</taxon>
        <taxon>Dikarya</taxon>
        <taxon>Basidiomycota</taxon>
        <taxon>Agaricomycotina</taxon>
        <taxon>Agaricomycetes</taxon>
        <taxon>Agaricomycetidae</taxon>
        <taxon>Agaricales</taxon>
        <taxon>Agaricineae</taxon>
        <taxon>Hydnangiaceae</taxon>
        <taxon>Laccaria</taxon>
    </lineage>
</organism>
<name>A0A0C9WR72_9AGAR</name>
<evidence type="ECO:0000313" key="1">
    <source>
        <dbReference type="EMBL" id="KIK00960.1"/>
    </source>
</evidence>
<keyword evidence="2" id="KW-1185">Reference proteome</keyword>
<reference evidence="1 2" key="1">
    <citation type="submission" date="2014-04" db="EMBL/GenBank/DDBJ databases">
        <authorList>
            <consortium name="DOE Joint Genome Institute"/>
            <person name="Kuo A."/>
            <person name="Kohler A."/>
            <person name="Nagy L.G."/>
            <person name="Floudas D."/>
            <person name="Copeland A."/>
            <person name="Barry K.W."/>
            <person name="Cichocki N."/>
            <person name="Veneault-Fourrey C."/>
            <person name="LaButti K."/>
            <person name="Lindquist E.A."/>
            <person name="Lipzen A."/>
            <person name="Lundell T."/>
            <person name="Morin E."/>
            <person name="Murat C."/>
            <person name="Sun H."/>
            <person name="Tunlid A."/>
            <person name="Henrissat B."/>
            <person name="Grigoriev I.V."/>
            <person name="Hibbett D.S."/>
            <person name="Martin F."/>
            <person name="Nordberg H.P."/>
            <person name="Cantor M.N."/>
            <person name="Hua S.X."/>
        </authorList>
    </citation>
    <scope>NUCLEOTIDE SEQUENCE [LARGE SCALE GENOMIC DNA]</scope>
    <source>
        <strain evidence="1 2">LaAM-08-1</strain>
    </source>
</reference>
<dbReference type="OrthoDB" id="420076at2759"/>
<dbReference type="EMBL" id="KN838615">
    <property type="protein sequence ID" value="KIK00960.1"/>
    <property type="molecule type" value="Genomic_DNA"/>
</dbReference>
<proteinExistence type="predicted"/>
<dbReference type="HOGENOM" id="CLU_1518108_0_0_1"/>
<accession>A0A0C9WR72</accession>